<evidence type="ECO:0000256" key="1">
    <source>
        <dbReference type="SAM" id="MobiDB-lite"/>
    </source>
</evidence>
<reference evidence="2" key="1">
    <citation type="submission" date="2023-10" db="EMBL/GenBank/DDBJ databases">
        <title>Genome assemblies of two species of porcelain crab, Petrolisthes cinctipes and Petrolisthes manimaculis (Anomura: Porcellanidae).</title>
        <authorList>
            <person name="Angst P."/>
        </authorList>
    </citation>
    <scope>NUCLEOTIDE SEQUENCE</scope>
    <source>
        <strain evidence="2">PB745_01</strain>
        <tissue evidence="2">Gill</tissue>
    </source>
</reference>
<evidence type="ECO:0000313" key="2">
    <source>
        <dbReference type="EMBL" id="KAK3862211.1"/>
    </source>
</evidence>
<comment type="caution">
    <text evidence="2">The sequence shown here is derived from an EMBL/GenBank/DDBJ whole genome shotgun (WGS) entry which is preliminary data.</text>
</comment>
<gene>
    <name evidence="2" type="ORF">Pcinc_031902</name>
</gene>
<dbReference type="Proteomes" id="UP001286313">
    <property type="component" value="Unassembled WGS sequence"/>
</dbReference>
<sequence length="151" mass="16348">MCYSCPVLPHSYLCFERSKSHPVKNLKLLLKEVRLEKANSYPWIPGGGMAIEVSIEGTGKGYFFAGILNRDEVYDGLLEGCRRAGATWIDTSSVIEKSGGGSGSSGSCSGSSKDTKDAKETKDKSKDSSKDLKDAKDSTKDLKDLKDAKDK</sequence>
<feature type="region of interest" description="Disordered" evidence="1">
    <location>
        <begin position="94"/>
        <end position="151"/>
    </location>
</feature>
<organism evidence="2 3">
    <name type="scientific">Petrolisthes cinctipes</name>
    <name type="common">Flat porcelain crab</name>
    <dbReference type="NCBI Taxonomy" id="88211"/>
    <lineage>
        <taxon>Eukaryota</taxon>
        <taxon>Metazoa</taxon>
        <taxon>Ecdysozoa</taxon>
        <taxon>Arthropoda</taxon>
        <taxon>Crustacea</taxon>
        <taxon>Multicrustacea</taxon>
        <taxon>Malacostraca</taxon>
        <taxon>Eumalacostraca</taxon>
        <taxon>Eucarida</taxon>
        <taxon>Decapoda</taxon>
        <taxon>Pleocyemata</taxon>
        <taxon>Anomura</taxon>
        <taxon>Galatheoidea</taxon>
        <taxon>Porcellanidae</taxon>
        <taxon>Petrolisthes</taxon>
    </lineage>
</organism>
<dbReference type="EMBL" id="JAWQEG010004295">
    <property type="protein sequence ID" value="KAK3862211.1"/>
    <property type="molecule type" value="Genomic_DNA"/>
</dbReference>
<feature type="compositionally biased region" description="Basic and acidic residues" evidence="1">
    <location>
        <begin position="113"/>
        <end position="151"/>
    </location>
</feature>
<keyword evidence="3" id="KW-1185">Reference proteome</keyword>
<dbReference type="Gene3D" id="2.30.29.30">
    <property type="entry name" value="Pleckstrin-homology domain (PH domain)/Phosphotyrosine-binding domain (PTB)"/>
    <property type="match status" value="1"/>
</dbReference>
<name>A0AAE1EVM9_PETCI</name>
<protein>
    <submittedName>
        <fullName evidence="2">Uncharacterized protein</fullName>
    </submittedName>
</protein>
<dbReference type="PANTHER" id="PTHR37402">
    <property type="entry name" value="GRAM DOMAIN-CONTAINING PROTEIN 4"/>
    <property type="match status" value="1"/>
</dbReference>
<accession>A0AAE1EVM9</accession>
<dbReference type="AlphaFoldDB" id="A0AAE1EVM9"/>
<dbReference type="InterPro" id="IPR037847">
    <property type="entry name" value="GRAMDC4"/>
</dbReference>
<dbReference type="GO" id="GO:0034164">
    <property type="term" value="P:negative regulation of toll-like receptor 9 signaling pathway"/>
    <property type="evidence" value="ECO:0007669"/>
    <property type="project" value="TreeGrafter"/>
</dbReference>
<dbReference type="GO" id="GO:0006915">
    <property type="term" value="P:apoptotic process"/>
    <property type="evidence" value="ECO:0007669"/>
    <property type="project" value="InterPro"/>
</dbReference>
<proteinExistence type="predicted"/>
<evidence type="ECO:0000313" key="3">
    <source>
        <dbReference type="Proteomes" id="UP001286313"/>
    </source>
</evidence>
<dbReference type="PANTHER" id="PTHR37402:SF1">
    <property type="entry name" value="GRAM DOMAIN-CONTAINING PROTEIN 4"/>
    <property type="match status" value="1"/>
</dbReference>
<dbReference type="InterPro" id="IPR011993">
    <property type="entry name" value="PH-like_dom_sf"/>
</dbReference>